<keyword evidence="2" id="KW-0012">Acyltransferase</keyword>
<name>A0AAU6PZR2_9DEIO</name>
<evidence type="ECO:0000259" key="3">
    <source>
        <dbReference type="PROSITE" id="PS51186"/>
    </source>
</evidence>
<organism evidence="4">
    <name type="scientific">Deinococcus sp. VB142</name>
    <dbReference type="NCBI Taxonomy" id="3112952"/>
    <lineage>
        <taxon>Bacteria</taxon>
        <taxon>Thermotogati</taxon>
        <taxon>Deinococcota</taxon>
        <taxon>Deinococci</taxon>
        <taxon>Deinococcales</taxon>
        <taxon>Deinococcaceae</taxon>
        <taxon>Deinococcus</taxon>
    </lineage>
</organism>
<dbReference type="CDD" id="cd04301">
    <property type="entry name" value="NAT_SF"/>
    <property type="match status" value="1"/>
</dbReference>
<dbReference type="InterPro" id="IPR050832">
    <property type="entry name" value="Bact_Acetyltransf"/>
</dbReference>
<dbReference type="InterPro" id="IPR000182">
    <property type="entry name" value="GNAT_dom"/>
</dbReference>
<reference evidence="4" key="1">
    <citation type="submission" date="2024-03" db="EMBL/GenBank/DDBJ databases">
        <title>Deinococcus weizhi sp. nov., isolated from human skin.</title>
        <authorList>
            <person name="Wei Z."/>
            <person name="Tian F."/>
            <person name="Yang C."/>
            <person name="Xin L.T."/>
            <person name="Wen Z.J."/>
            <person name="Lan K.C."/>
            <person name="Yu L."/>
            <person name="Zhe W."/>
            <person name="Dan F.D."/>
            <person name="Jun W."/>
            <person name="Rui Z."/>
            <person name="Yong X.J."/>
            <person name="Ting Y."/>
            <person name="Wei X."/>
            <person name="Xu Z.G."/>
            <person name="Xin Z."/>
            <person name="Dong F.G."/>
            <person name="Ni X.M."/>
            <person name="Zheng M.G."/>
            <person name="Chun Y."/>
            <person name="Qian W.X."/>
        </authorList>
    </citation>
    <scope>NUCLEOTIDE SEQUENCE</scope>
    <source>
        <strain evidence="4">VB142</strain>
    </source>
</reference>
<dbReference type="EMBL" id="CP149782">
    <property type="protein sequence ID" value="WYF43565.1"/>
    <property type="molecule type" value="Genomic_DNA"/>
</dbReference>
<evidence type="ECO:0000256" key="2">
    <source>
        <dbReference type="ARBA" id="ARBA00023315"/>
    </source>
</evidence>
<dbReference type="PROSITE" id="PS51186">
    <property type="entry name" value="GNAT"/>
    <property type="match status" value="1"/>
</dbReference>
<accession>A0AAU6PZR2</accession>
<proteinExistence type="predicted"/>
<dbReference type="Gene3D" id="3.40.630.30">
    <property type="match status" value="1"/>
</dbReference>
<dbReference type="GO" id="GO:0016747">
    <property type="term" value="F:acyltransferase activity, transferring groups other than amino-acyl groups"/>
    <property type="evidence" value="ECO:0007669"/>
    <property type="project" value="InterPro"/>
</dbReference>
<sequence length="173" mass="18913">MNERATPVVRVLRPTEASAYFGVRLALLKSDPLAYVTTAEEWAGRRLATVAERLTPGDHRMTYGAYLAGELVGILTLTRGTRSALRHRAEIMGVGVLPQARGQGCADALMRAAISQVRRWEGVEQIELAVTDTQHAALRLYERWGFVTWGVQAGAVASADGGRHALHHMALRL</sequence>
<dbReference type="AlphaFoldDB" id="A0AAU6PZR2"/>
<feature type="domain" description="N-acetyltransferase" evidence="3">
    <location>
        <begin position="7"/>
        <end position="173"/>
    </location>
</feature>
<dbReference type="PANTHER" id="PTHR43877">
    <property type="entry name" value="AMINOALKYLPHOSPHONATE N-ACETYLTRANSFERASE-RELATED-RELATED"/>
    <property type="match status" value="1"/>
</dbReference>
<protein>
    <submittedName>
        <fullName evidence="4">GNAT family N-acetyltransferase</fullName>
    </submittedName>
</protein>
<gene>
    <name evidence="4" type="ORF">WDJ50_09025</name>
</gene>
<evidence type="ECO:0000256" key="1">
    <source>
        <dbReference type="ARBA" id="ARBA00022679"/>
    </source>
</evidence>
<dbReference type="SUPFAM" id="SSF55729">
    <property type="entry name" value="Acyl-CoA N-acyltransferases (Nat)"/>
    <property type="match status" value="1"/>
</dbReference>
<evidence type="ECO:0000313" key="4">
    <source>
        <dbReference type="EMBL" id="WYF43565.1"/>
    </source>
</evidence>
<dbReference type="InterPro" id="IPR016181">
    <property type="entry name" value="Acyl_CoA_acyltransferase"/>
</dbReference>
<keyword evidence="1" id="KW-0808">Transferase</keyword>
<dbReference type="Pfam" id="PF00583">
    <property type="entry name" value="Acetyltransf_1"/>
    <property type="match status" value="1"/>
</dbReference>
<dbReference type="RefSeq" id="WP_339094340.1">
    <property type="nucleotide sequence ID" value="NZ_CP149782.1"/>
</dbReference>